<proteinExistence type="predicted"/>
<dbReference type="Proteomes" id="UP000183766">
    <property type="component" value="Unassembled WGS sequence"/>
</dbReference>
<protein>
    <submittedName>
        <fullName evidence="1">Uncharacterized protein</fullName>
    </submittedName>
</protein>
<evidence type="ECO:0000313" key="2">
    <source>
        <dbReference type="Proteomes" id="UP000183766"/>
    </source>
</evidence>
<accession>A0A1I5A3S8</accession>
<organism evidence="1 2">
    <name type="scientific">Bacteroides xylanisolvens</name>
    <dbReference type="NCBI Taxonomy" id="371601"/>
    <lineage>
        <taxon>Bacteria</taxon>
        <taxon>Pseudomonadati</taxon>
        <taxon>Bacteroidota</taxon>
        <taxon>Bacteroidia</taxon>
        <taxon>Bacteroidales</taxon>
        <taxon>Bacteroidaceae</taxon>
        <taxon>Bacteroides</taxon>
    </lineage>
</organism>
<dbReference type="AlphaFoldDB" id="A0A1I5A3S8"/>
<dbReference type="EMBL" id="FOUM01000038">
    <property type="protein sequence ID" value="SFN57165.1"/>
    <property type="molecule type" value="Genomic_DNA"/>
</dbReference>
<reference evidence="1 2" key="1">
    <citation type="submission" date="2016-10" db="EMBL/GenBank/DDBJ databases">
        <authorList>
            <person name="de Groot N.N."/>
        </authorList>
    </citation>
    <scope>NUCLEOTIDE SEQUENCE [LARGE SCALE GENOMIC DNA]</scope>
    <source>
        <strain evidence="1 2">NLAE-zl-C202</strain>
    </source>
</reference>
<name>A0A1I5A3S8_9BACE</name>
<evidence type="ECO:0000313" key="1">
    <source>
        <dbReference type="EMBL" id="SFN57165.1"/>
    </source>
</evidence>
<sequence length="94" mass="10238">MKTNRFSESFANADAVFNGMYSSELRQLKGLSKEEINAIVPASNSMQTYQALVEVVEKASKDNLAQAQLISKIKSLGTSAIKLAKKIPGWAALF</sequence>
<dbReference type="RefSeq" id="WP_074911021.1">
    <property type="nucleotide sequence ID" value="NZ_FOUM01000038.1"/>
</dbReference>
<gene>
    <name evidence="1" type="ORF">SAMN05216250_13844</name>
</gene>